<dbReference type="OrthoDB" id="3251668at2759"/>
<evidence type="ECO:0000256" key="1">
    <source>
        <dbReference type="ARBA" id="ARBA00004123"/>
    </source>
</evidence>
<dbReference type="PANTHER" id="PTHR37534:SF20">
    <property type="entry name" value="PRO1A C6 ZINK-FINGER PROTEIN"/>
    <property type="match status" value="1"/>
</dbReference>
<dbReference type="OMA" id="MKRGPLY"/>
<dbReference type="Proteomes" id="UP000243498">
    <property type="component" value="Unassembled WGS sequence"/>
</dbReference>
<evidence type="ECO:0000313" key="3">
    <source>
        <dbReference type="EMBL" id="OAA38898.1"/>
    </source>
</evidence>
<organism evidence="3 4">
    <name type="scientific">Metarhizium rileyi (strain RCEF 4871)</name>
    <name type="common">Nomuraea rileyi</name>
    <dbReference type="NCBI Taxonomy" id="1649241"/>
    <lineage>
        <taxon>Eukaryota</taxon>
        <taxon>Fungi</taxon>
        <taxon>Dikarya</taxon>
        <taxon>Ascomycota</taxon>
        <taxon>Pezizomycotina</taxon>
        <taxon>Sordariomycetes</taxon>
        <taxon>Hypocreomycetidae</taxon>
        <taxon>Hypocreales</taxon>
        <taxon>Clavicipitaceae</taxon>
        <taxon>Metarhizium</taxon>
    </lineage>
</organism>
<evidence type="ECO:0000256" key="2">
    <source>
        <dbReference type="ARBA" id="ARBA00023242"/>
    </source>
</evidence>
<reference evidence="3 4" key="1">
    <citation type="journal article" date="2016" name="Genome Biol. Evol.">
        <title>Divergent and convergent evolution of fungal pathogenicity.</title>
        <authorList>
            <person name="Shang Y."/>
            <person name="Xiao G."/>
            <person name="Zheng P."/>
            <person name="Cen K."/>
            <person name="Zhan S."/>
            <person name="Wang C."/>
        </authorList>
    </citation>
    <scope>NUCLEOTIDE SEQUENCE [LARGE SCALE GENOMIC DNA]</scope>
    <source>
        <strain evidence="3 4">RCEF 4871</strain>
    </source>
</reference>
<dbReference type="AlphaFoldDB" id="A0A162J3D7"/>
<dbReference type="STRING" id="1081105.A0A162J3D7"/>
<proteinExistence type="predicted"/>
<gene>
    <name evidence="3" type="ORF">NOR_06551</name>
</gene>
<name>A0A162J3D7_METRR</name>
<comment type="caution">
    <text evidence="3">The sequence shown here is derived from an EMBL/GenBank/DDBJ whole genome shotgun (WGS) entry which is preliminary data.</text>
</comment>
<dbReference type="GO" id="GO:0005634">
    <property type="term" value="C:nucleus"/>
    <property type="evidence" value="ECO:0007669"/>
    <property type="project" value="UniProtKB-SubCell"/>
</dbReference>
<dbReference type="EMBL" id="AZHC01000024">
    <property type="protein sequence ID" value="OAA38898.1"/>
    <property type="molecule type" value="Genomic_DNA"/>
</dbReference>
<accession>A0A162J3D7</accession>
<keyword evidence="2" id="KW-0539">Nucleus</keyword>
<evidence type="ECO:0000313" key="4">
    <source>
        <dbReference type="Proteomes" id="UP000243498"/>
    </source>
</evidence>
<dbReference type="Pfam" id="PF11951">
    <property type="entry name" value="Fungal_trans_2"/>
    <property type="match status" value="1"/>
</dbReference>
<protein>
    <submittedName>
        <fullName evidence="3">PRO1A C6 Zink-finger protein</fullName>
    </submittedName>
</protein>
<comment type="subcellular location">
    <subcellularLocation>
        <location evidence="1">Nucleus</location>
    </subcellularLocation>
</comment>
<dbReference type="InterPro" id="IPR021858">
    <property type="entry name" value="Fun_TF"/>
</dbReference>
<dbReference type="PANTHER" id="PTHR37534">
    <property type="entry name" value="TRANSCRIPTIONAL ACTIVATOR PROTEIN UGA3"/>
    <property type="match status" value="1"/>
</dbReference>
<sequence>MLVGSSVKDAPSVGSVGFYTTPHGPAQSDALLRCCQSQDRTPFDPHDDSQPSPLSSHPSLFMDDLWLEGTGHDVFDDMTTSLSPVSHDKLDIDFVGFLPLRKQSHLGIDTSEDDIHLLMNFMEDSFARQYSLHQPPSITQKSWLLRLMLRSPTFYNTSLSMSAYHLHLSEAYDSHARETTLKKYQRYREMALRSFDKLESSLSSSHGEMVICGVHIARLEALGKNMASCQSHLQRVAQAISEKGCLLQGSLACDSGLQRKPQGQFTSSDSLPFCPDPMTSMPTSRPPRQSPMELQAEVLFAATFVWNDILCSAAEKRMPRTASIHRKLLADDGFASAFTDTTGCETWVMTAIMDITWLEIKKEEQVAQGNLSIRGLVSQANIIEETVDREMARLSSTDSPSRSPDDPGDMAVPHGIIQTLIFGHAVLVFLNTVVSGALAGVPEIHQSINRAMQAWEMLPATMNTKYLAWAYSTSASLATGSQRDFFRHVVVARMSRLDVDAGSFREFSQGVEECWRETDKHSHSPDRCGVPCDWRDIHKRANLNILFI</sequence>
<keyword evidence="4" id="KW-1185">Reference proteome</keyword>